<dbReference type="Proteomes" id="UP000727407">
    <property type="component" value="Unassembled WGS sequence"/>
</dbReference>
<dbReference type="AlphaFoldDB" id="A0A8J4U7A9"/>
<evidence type="ECO:0000313" key="2">
    <source>
        <dbReference type="Proteomes" id="UP000727407"/>
    </source>
</evidence>
<protein>
    <submittedName>
        <fullName evidence="1">Dipeptidyl aminopeptidase-like protein 6 isoform X2</fullName>
    </submittedName>
</protein>
<sequence>MSSLAHRAGQLEDKSFLIIHPTADALCCRGVTSHSLNVSVVSHVDVRVPRETPALQL</sequence>
<evidence type="ECO:0000313" key="1">
    <source>
        <dbReference type="EMBL" id="KAF5890527.1"/>
    </source>
</evidence>
<keyword evidence="1" id="KW-0645">Protease</keyword>
<keyword evidence="2" id="KW-1185">Reference proteome</keyword>
<proteinExistence type="predicted"/>
<dbReference type="EMBL" id="QNUK01000676">
    <property type="protein sequence ID" value="KAF5890527.1"/>
    <property type="molecule type" value="Genomic_DNA"/>
</dbReference>
<keyword evidence="1" id="KW-0378">Hydrolase</keyword>
<dbReference type="GO" id="GO:0004177">
    <property type="term" value="F:aminopeptidase activity"/>
    <property type="evidence" value="ECO:0007669"/>
    <property type="project" value="UniProtKB-KW"/>
</dbReference>
<gene>
    <name evidence="1" type="ORF">DAT39_019785</name>
</gene>
<keyword evidence="1" id="KW-0031">Aminopeptidase</keyword>
<comment type="caution">
    <text evidence="1">The sequence shown here is derived from an EMBL/GenBank/DDBJ whole genome shotgun (WGS) entry which is preliminary data.</text>
</comment>
<reference evidence="1" key="1">
    <citation type="submission" date="2020-07" db="EMBL/GenBank/DDBJ databases">
        <title>Clarias magur genome sequencing, assembly and annotation.</title>
        <authorList>
            <person name="Kushwaha B."/>
            <person name="Kumar R."/>
            <person name="Das P."/>
            <person name="Joshi C.G."/>
            <person name="Kumar D."/>
            <person name="Nagpure N.S."/>
            <person name="Pandey M."/>
            <person name="Agarwal S."/>
            <person name="Srivastava S."/>
            <person name="Singh M."/>
            <person name="Sahoo L."/>
            <person name="Jayasankar P."/>
            <person name="Meher P.K."/>
            <person name="Koringa P.G."/>
            <person name="Iquebal M.A."/>
            <person name="Das S.P."/>
            <person name="Bit A."/>
            <person name="Patnaik S."/>
            <person name="Patel N."/>
            <person name="Shah T.M."/>
            <person name="Hinsu A."/>
            <person name="Jena J.K."/>
        </authorList>
    </citation>
    <scope>NUCLEOTIDE SEQUENCE</scope>
    <source>
        <strain evidence="1">CIFAMagur01</strain>
        <tissue evidence="1">Testis</tissue>
    </source>
</reference>
<accession>A0A8J4U7A9</accession>
<organism evidence="1 2">
    <name type="scientific">Clarias magur</name>
    <name type="common">Asian catfish</name>
    <name type="synonym">Macropteronotus magur</name>
    <dbReference type="NCBI Taxonomy" id="1594786"/>
    <lineage>
        <taxon>Eukaryota</taxon>
        <taxon>Metazoa</taxon>
        <taxon>Chordata</taxon>
        <taxon>Craniata</taxon>
        <taxon>Vertebrata</taxon>
        <taxon>Euteleostomi</taxon>
        <taxon>Actinopterygii</taxon>
        <taxon>Neopterygii</taxon>
        <taxon>Teleostei</taxon>
        <taxon>Ostariophysi</taxon>
        <taxon>Siluriformes</taxon>
        <taxon>Clariidae</taxon>
        <taxon>Clarias</taxon>
    </lineage>
</organism>
<name>A0A8J4U7A9_CLAMG</name>